<name>A0A1W1CJW0_9ZZZZ</name>
<dbReference type="InterPro" id="IPR000845">
    <property type="entry name" value="Nucleoside_phosphorylase_d"/>
</dbReference>
<organism evidence="3">
    <name type="scientific">hydrothermal vent metagenome</name>
    <dbReference type="NCBI Taxonomy" id="652676"/>
    <lineage>
        <taxon>unclassified sequences</taxon>
        <taxon>metagenomes</taxon>
        <taxon>ecological metagenomes</taxon>
    </lineage>
</organism>
<feature type="domain" description="Nucleoside phosphorylase" evidence="1">
    <location>
        <begin position="18"/>
        <end position="171"/>
    </location>
</feature>
<evidence type="ECO:0000259" key="1">
    <source>
        <dbReference type="Pfam" id="PF01048"/>
    </source>
</evidence>
<sequence>MIICAGDSEQFSFATPIGIGMVNSSIHLTKLCLFNPPEFILFVGTAGSYGNLKPFDIVESKSSSNIENSFFTHKSYTPLDNIISTANDISKDIIVNSSNYITTDETVSKYYLNQNIQLENMEFFAVLKVAEMLNIPAGGVFIITNYCNQNAHQDFLKNQSEAMNKLTKYMEARV</sequence>
<dbReference type="Pfam" id="PF01048">
    <property type="entry name" value="PNP_UDP_1"/>
    <property type="match status" value="1"/>
</dbReference>
<proteinExistence type="predicted"/>
<accession>A0A1W1CJW0</accession>
<dbReference type="InterPro" id="IPR035994">
    <property type="entry name" value="Nucleoside_phosphorylase_sf"/>
</dbReference>
<reference evidence="3" key="1">
    <citation type="submission" date="2016-10" db="EMBL/GenBank/DDBJ databases">
        <authorList>
            <person name="de Groot N.N."/>
        </authorList>
    </citation>
    <scope>NUCLEOTIDE SEQUENCE</scope>
</reference>
<evidence type="ECO:0000313" key="3">
    <source>
        <dbReference type="EMBL" id="SFV66190.1"/>
    </source>
</evidence>
<dbReference type="Gene3D" id="3.40.50.1580">
    <property type="entry name" value="Nucleoside phosphorylase domain"/>
    <property type="match status" value="1"/>
</dbReference>
<dbReference type="GO" id="GO:0009116">
    <property type="term" value="P:nucleoside metabolic process"/>
    <property type="evidence" value="ECO:0007669"/>
    <property type="project" value="InterPro"/>
</dbReference>
<dbReference type="GO" id="GO:0003824">
    <property type="term" value="F:catalytic activity"/>
    <property type="evidence" value="ECO:0007669"/>
    <property type="project" value="InterPro"/>
</dbReference>
<dbReference type="AlphaFoldDB" id="A0A1W1CJW0"/>
<dbReference type="EMBL" id="FPHE01000150">
    <property type="protein sequence ID" value="SFV66190.1"/>
    <property type="molecule type" value="Genomic_DNA"/>
</dbReference>
<dbReference type="EMBL" id="FPHG01000008">
    <property type="protein sequence ID" value="SFV51204.1"/>
    <property type="molecule type" value="Genomic_DNA"/>
</dbReference>
<gene>
    <name evidence="3" type="ORF">MNB_SV-12-1070</name>
    <name evidence="2" type="ORF">MNB_SV-9-340</name>
</gene>
<dbReference type="SUPFAM" id="SSF53167">
    <property type="entry name" value="Purine and uridine phosphorylases"/>
    <property type="match status" value="1"/>
</dbReference>
<protein>
    <submittedName>
        <fullName evidence="3">Purine nucleoside phosphorylase</fullName>
    </submittedName>
</protein>
<evidence type="ECO:0000313" key="2">
    <source>
        <dbReference type="EMBL" id="SFV51204.1"/>
    </source>
</evidence>